<evidence type="ECO:0008006" key="5">
    <source>
        <dbReference type="Google" id="ProtNLM"/>
    </source>
</evidence>
<accession>A0A1H0JAA0</accession>
<feature type="region of interest" description="Disordered" evidence="1">
    <location>
        <begin position="36"/>
        <end position="67"/>
    </location>
</feature>
<feature type="signal peptide" evidence="2">
    <location>
        <begin position="1"/>
        <end position="28"/>
    </location>
</feature>
<name>A0A1H0JAA0_9ACTN</name>
<keyword evidence="4" id="KW-1185">Reference proteome</keyword>
<organism evidence="3 4">
    <name type="scientific">Nocardioides szechwanensis</name>
    <dbReference type="NCBI Taxonomy" id="1005944"/>
    <lineage>
        <taxon>Bacteria</taxon>
        <taxon>Bacillati</taxon>
        <taxon>Actinomycetota</taxon>
        <taxon>Actinomycetes</taxon>
        <taxon>Propionibacteriales</taxon>
        <taxon>Nocardioidaceae</taxon>
        <taxon>Nocardioides</taxon>
    </lineage>
</organism>
<feature type="chain" id="PRO_5038447228" description="Lamin Tail Domain" evidence="2">
    <location>
        <begin position="29"/>
        <end position="202"/>
    </location>
</feature>
<dbReference type="AlphaFoldDB" id="A0A1H0JAA0"/>
<dbReference type="RefSeq" id="WP_091026522.1">
    <property type="nucleotide sequence ID" value="NZ_BKAE01000012.1"/>
</dbReference>
<protein>
    <recommendedName>
        <fullName evidence="5">Lamin Tail Domain</fullName>
    </recommendedName>
</protein>
<evidence type="ECO:0000313" key="3">
    <source>
        <dbReference type="EMBL" id="SDO40261.1"/>
    </source>
</evidence>
<reference evidence="3 4" key="1">
    <citation type="submission" date="2016-10" db="EMBL/GenBank/DDBJ databases">
        <authorList>
            <person name="de Groot N.N."/>
        </authorList>
    </citation>
    <scope>NUCLEOTIDE SEQUENCE [LARGE SCALE GENOMIC DNA]</scope>
    <source>
        <strain evidence="3 4">CGMCC 1.11147</strain>
    </source>
</reference>
<keyword evidence="2" id="KW-0732">Signal</keyword>
<dbReference type="Proteomes" id="UP000199004">
    <property type="component" value="Unassembled WGS sequence"/>
</dbReference>
<dbReference type="STRING" id="1005944.SAMN05192576_3953"/>
<dbReference type="OrthoDB" id="4940102at2"/>
<evidence type="ECO:0000256" key="1">
    <source>
        <dbReference type="SAM" id="MobiDB-lite"/>
    </source>
</evidence>
<gene>
    <name evidence="3" type="ORF">SAMN05192576_3953</name>
</gene>
<dbReference type="EMBL" id="FNIC01000008">
    <property type="protein sequence ID" value="SDO40261.1"/>
    <property type="molecule type" value="Genomic_DNA"/>
</dbReference>
<sequence>MNIPTPRHGRTSRAALTTVGLAAVLALATGCGGSTTTGTGGNPSGTPAASTGQSAGAVLPVTGNPITNTSTTQTLTIASVLVENNEDPSGKAVDDHLEIAVTNTGTTELSGFEVYYTITDPKTSDTESYYSQLPADFVIEGGDNRVIHFDNTGATDHFPVNQYSFYYTDPNALDLTVEVSATDSAPQTATVTKDAGGAEEAD</sequence>
<evidence type="ECO:0000256" key="2">
    <source>
        <dbReference type="SAM" id="SignalP"/>
    </source>
</evidence>
<dbReference type="PROSITE" id="PS51257">
    <property type="entry name" value="PROKAR_LIPOPROTEIN"/>
    <property type="match status" value="1"/>
</dbReference>
<evidence type="ECO:0000313" key="4">
    <source>
        <dbReference type="Proteomes" id="UP000199004"/>
    </source>
</evidence>
<proteinExistence type="predicted"/>